<evidence type="ECO:0000313" key="2">
    <source>
        <dbReference type="EMBL" id="ODQ89957.1"/>
    </source>
</evidence>
<keyword evidence="1" id="KW-0732">Signal</keyword>
<evidence type="ECO:0008006" key="4">
    <source>
        <dbReference type="Google" id="ProtNLM"/>
    </source>
</evidence>
<evidence type="ECO:0000256" key="1">
    <source>
        <dbReference type="SAM" id="SignalP"/>
    </source>
</evidence>
<organism evidence="2 3">
    <name type="scientific">Mycolicibacterium holsaticum</name>
    <dbReference type="NCBI Taxonomy" id="152142"/>
    <lineage>
        <taxon>Bacteria</taxon>
        <taxon>Bacillati</taxon>
        <taxon>Actinomycetota</taxon>
        <taxon>Actinomycetes</taxon>
        <taxon>Mycobacteriales</taxon>
        <taxon>Mycobacteriaceae</taxon>
        <taxon>Mycolicibacterium</taxon>
    </lineage>
</organism>
<gene>
    <name evidence="2" type="ORF">BHQ17_17710</name>
</gene>
<reference evidence="3" key="1">
    <citation type="submission" date="2016-09" db="EMBL/GenBank/DDBJ databases">
        <authorList>
            <person name="Greninger A.L."/>
            <person name="Jerome K.R."/>
            <person name="Mcnair B."/>
            <person name="Wallis C."/>
            <person name="Fang F."/>
        </authorList>
    </citation>
    <scope>NUCLEOTIDE SEQUENCE [LARGE SCALE GENOMIC DNA]</scope>
    <source>
        <strain evidence="3">M7</strain>
    </source>
</reference>
<feature type="chain" id="PRO_5009135066" description="Peptidase C39-like domain-containing protein" evidence="1">
    <location>
        <begin position="28"/>
        <end position="223"/>
    </location>
</feature>
<accession>A0A1E3RKN6</accession>
<comment type="caution">
    <text evidence="2">The sequence shown here is derived from an EMBL/GenBank/DDBJ whole genome shotgun (WGS) entry which is preliminary data.</text>
</comment>
<proteinExistence type="predicted"/>
<dbReference type="RefSeq" id="WP_069406449.1">
    <property type="nucleotide sequence ID" value="NZ_MIGZ01000109.1"/>
</dbReference>
<protein>
    <recommendedName>
        <fullName evidence="4">Peptidase C39-like domain-containing protein</fullName>
    </recommendedName>
</protein>
<sequence>MKLCAIGAVTAAALATAVIGFAGPAAAATSVTAGLHGDPEAGAQNWSKQTYDDCAIMAAAHLIGYFNGTTPSEEEIVGVAAATPSQAHPGSIYIKPANLDDPNTGGGTDQADIPVLMSVYGLNAVYIDDDLAAETGYDTGMAALEKYLDTSGAVLAMADADIIWNDPGDYGIHAVVVTGVDTANGIVHLNDSGPENGADEQVPIRDFERAWGMYGHQLVVATT</sequence>
<keyword evidence="3" id="KW-1185">Reference proteome</keyword>
<dbReference type="AlphaFoldDB" id="A0A1E3RKN6"/>
<dbReference type="EMBL" id="MIGZ01000109">
    <property type="protein sequence ID" value="ODQ89957.1"/>
    <property type="molecule type" value="Genomic_DNA"/>
</dbReference>
<name>A0A1E3RKN6_9MYCO</name>
<dbReference type="Gene3D" id="3.90.70.10">
    <property type="entry name" value="Cysteine proteinases"/>
    <property type="match status" value="1"/>
</dbReference>
<evidence type="ECO:0000313" key="3">
    <source>
        <dbReference type="Proteomes" id="UP000094243"/>
    </source>
</evidence>
<dbReference type="Proteomes" id="UP000094243">
    <property type="component" value="Unassembled WGS sequence"/>
</dbReference>
<feature type="signal peptide" evidence="1">
    <location>
        <begin position="1"/>
        <end position="27"/>
    </location>
</feature>